<comment type="function">
    <text evidence="3">Inhibits all the catalytic activities of DNA gyrase by preventing its interaction with DNA. Acts by binding directly to the C-terminal domain of GyrB, which probably disrupts DNA binding by the gyrase.</text>
</comment>
<protein>
    <recommendedName>
        <fullName evidence="3">DNA gyrase inhibitor YacG</fullName>
    </recommendedName>
</protein>
<dbReference type="GO" id="GO:0006355">
    <property type="term" value="P:regulation of DNA-templated transcription"/>
    <property type="evidence" value="ECO:0007669"/>
    <property type="project" value="InterPro"/>
</dbReference>
<keyword evidence="1 3" id="KW-0479">Metal-binding</keyword>
<comment type="cofactor">
    <cofactor evidence="3">
        <name>Zn(2+)</name>
        <dbReference type="ChEBI" id="CHEBI:29105"/>
    </cofactor>
    <text evidence="3">Binds 1 zinc ion.</text>
</comment>
<dbReference type="HAMAP" id="MF_00649">
    <property type="entry name" value="DNA_gyrase_inhibitor_YacG"/>
    <property type="match status" value="1"/>
</dbReference>
<feature type="binding site" evidence="3">
    <location>
        <position position="29"/>
    </location>
    <ligand>
        <name>Zn(2+)</name>
        <dbReference type="ChEBI" id="CHEBI:29105"/>
    </ligand>
</feature>
<dbReference type="OrthoDB" id="9809663at2"/>
<dbReference type="RefSeq" id="WP_015048854.1">
    <property type="nucleotide sequence ID" value="NC_018868.3"/>
</dbReference>
<feature type="binding site" evidence="3">
    <location>
        <position position="10"/>
    </location>
    <ligand>
        <name>Zn(2+)</name>
        <dbReference type="ChEBI" id="CHEBI:29105"/>
    </ligand>
</feature>
<dbReference type="Proteomes" id="UP000000466">
    <property type="component" value="Chromosome"/>
</dbReference>
<comment type="subunit">
    <text evidence="3">Interacts with GyrB.</text>
</comment>
<dbReference type="PANTHER" id="PTHR36150">
    <property type="entry name" value="DNA GYRASE INHIBITOR YACG"/>
    <property type="match status" value="1"/>
</dbReference>
<dbReference type="NCBIfam" id="NF001638">
    <property type="entry name" value="PRK00418.1"/>
    <property type="match status" value="1"/>
</dbReference>
<dbReference type="HOGENOM" id="CLU_178280_1_2_6"/>
<dbReference type="eggNOG" id="COG3024">
    <property type="taxonomic scope" value="Bacteria"/>
</dbReference>
<evidence type="ECO:0000313" key="5">
    <source>
        <dbReference type="Proteomes" id="UP000000466"/>
    </source>
</evidence>
<keyword evidence="5" id="KW-1185">Reference proteome</keyword>
<dbReference type="InterPro" id="IPR005584">
    <property type="entry name" value="DNA_gyrase_inhibitor_YacG"/>
</dbReference>
<dbReference type="KEGG" id="saga:M5M_17865"/>
<reference evidence="4 5" key="1">
    <citation type="journal article" date="2013" name="Genome Announc.">
        <title>Complete genome sequence of Simiduia agarivorans SA1(T), a marine bacterium able to degrade a variety of polysaccharides.</title>
        <authorList>
            <person name="Lin S.Y."/>
            <person name="Shieh W.Y."/>
            <person name="Chen J.S."/>
            <person name="Tang S.L."/>
        </authorList>
    </citation>
    <scope>NUCLEOTIDE SEQUENCE [LARGE SCALE GENOMIC DNA]</scope>
    <source>
        <strain evidence="5">DSM 21679 / JCM 13881 / BCRC 17597 / SA1</strain>
    </source>
</reference>
<dbReference type="AlphaFoldDB" id="K4KNX0"/>
<organism evidence="4 5">
    <name type="scientific">Simiduia agarivorans (strain DSM 21679 / JCM 13881 / BCRC 17597 / SA1)</name>
    <dbReference type="NCBI Taxonomy" id="1117647"/>
    <lineage>
        <taxon>Bacteria</taxon>
        <taxon>Pseudomonadati</taxon>
        <taxon>Pseudomonadota</taxon>
        <taxon>Gammaproteobacteria</taxon>
        <taxon>Cellvibrionales</taxon>
        <taxon>Cellvibrionaceae</taxon>
        <taxon>Simiduia</taxon>
    </lineage>
</organism>
<dbReference type="GO" id="GO:0008657">
    <property type="term" value="F:DNA topoisomerase type II (double strand cut, ATP-hydrolyzing) inhibitor activity"/>
    <property type="evidence" value="ECO:0007669"/>
    <property type="project" value="UniProtKB-UniRule"/>
</dbReference>
<gene>
    <name evidence="3" type="primary">yacG</name>
    <name evidence="4" type="ordered locus">M5M_17865</name>
</gene>
<dbReference type="EMBL" id="CP003746">
    <property type="protein sequence ID" value="AFV00702.1"/>
    <property type="molecule type" value="Genomic_DNA"/>
</dbReference>
<comment type="similarity">
    <text evidence="3">Belongs to the DNA gyrase inhibitor YacG family.</text>
</comment>
<feature type="binding site" evidence="3">
    <location>
        <position position="13"/>
    </location>
    <ligand>
        <name>Zn(2+)</name>
        <dbReference type="ChEBI" id="CHEBI:29105"/>
    </ligand>
</feature>
<feature type="binding site" evidence="3">
    <location>
        <position position="33"/>
    </location>
    <ligand>
        <name>Zn(2+)</name>
        <dbReference type="ChEBI" id="CHEBI:29105"/>
    </ligand>
</feature>
<dbReference type="InterPro" id="IPR013088">
    <property type="entry name" value="Znf_NHR/GATA"/>
</dbReference>
<evidence type="ECO:0000313" key="4">
    <source>
        <dbReference type="EMBL" id="AFV00702.1"/>
    </source>
</evidence>
<dbReference type="STRING" id="1117647.M5M_17865"/>
<evidence type="ECO:0000256" key="2">
    <source>
        <dbReference type="ARBA" id="ARBA00022833"/>
    </source>
</evidence>
<evidence type="ECO:0000256" key="3">
    <source>
        <dbReference type="HAMAP-Rule" id="MF_00649"/>
    </source>
</evidence>
<name>K4KNX0_SIMAS</name>
<dbReference type="Gene3D" id="3.30.50.10">
    <property type="entry name" value="Erythroid Transcription Factor GATA-1, subunit A"/>
    <property type="match status" value="1"/>
</dbReference>
<proteinExistence type="inferred from homology"/>
<dbReference type="Pfam" id="PF03884">
    <property type="entry name" value="YacG"/>
    <property type="match status" value="1"/>
</dbReference>
<dbReference type="GO" id="GO:0008270">
    <property type="term" value="F:zinc ion binding"/>
    <property type="evidence" value="ECO:0007669"/>
    <property type="project" value="UniProtKB-UniRule"/>
</dbReference>
<evidence type="ECO:0000256" key="1">
    <source>
        <dbReference type="ARBA" id="ARBA00022723"/>
    </source>
</evidence>
<accession>K4KNX0</accession>
<sequence>MSKPPLTLACPVCKQQVTWNDKFPHRPFCSERCKLIDLGDWASESHRIAGEPLLDDLMSEDLEKKH</sequence>
<keyword evidence="2 3" id="KW-0862">Zinc</keyword>
<dbReference type="PANTHER" id="PTHR36150:SF1">
    <property type="entry name" value="DNA GYRASE INHIBITOR YACG"/>
    <property type="match status" value="1"/>
</dbReference>
<dbReference type="SUPFAM" id="SSF57716">
    <property type="entry name" value="Glucocorticoid receptor-like (DNA-binding domain)"/>
    <property type="match status" value="1"/>
</dbReference>